<evidence type="ECO:0000313" key="2">
    <source>
        <dbReference type="Proteomes" id="UP001062846"/>
    </source>
</evidence>
<keyword evidence="2" id="KW-1185">Reference proteome</keyword>
<evidence type="ECO:0000313" key="1">
    <source>
        <dbReference type="EMBL" id="KAI8563617.1"/>
    </source>
</evidence>
<dbReference type="EMBL" id="CM046390">
    <property type="protein sequence ID" value="KAI8563617.1"/>
    <property type="molecule type" value="Genomic_DNA"/>
</dbReference>
<protein>
    <submittedName>
        <fullName evidence="1">Uncharacterized protein</fullName>
    </submittedName>
</protein>
<proteinExistence type="predicted"/>
<reference evidence="1" key="1">
    <citation type="submission" date="2022-02" db="EMBL/GenBank/DDBJ databases">
        <title>Plant Genome Project.</title>
        <authorList>
            <person name="Zhang R.-G."/>
        </authorList>
    </citation>
    <scope>NUCLEOTIDE SEQUENCE</scope>
    <source>
        <strain evidence="1">AT1</strain>
    </source>
</reference>
<sequence length="233" mass="26170">MADVMVFWYLSVVPVLFQDSFKELEEQSVANLDHIFGTKPIRIITPSTDSEVALALNVLEGCSQLHKAIQDFEACNGIEEVAIQPILIKDKQGEENLSFGYEPHSVLPIGSIALNKLTAKYLVVDLLAHLQIESLKKALANKEARSGQPNEPRSPLEKQAMNERTHPRSQRLSIENCRTMEKEKPRSTLERAPPHSRRLSIENCNTEKKEKLTMNAKGKRGPKPILCQLVHGD</sequence>
<accession>A0ACC0PD54</accession>
<organism evidence="1 2">
    <name type="scientific">Rhododendron molle</name>
    <name type="common">Chinese azalea</name>
    <name type="synonym">Azalea mollis</name>
    <dbReference type="NCBI Taxonomy" id="49168"/>
    <lineage>
        <taxon>Eukaryota</taxon>
        <taxon>Viridiplantae</taxon>
        <taxon>Streptophyta</taxon>
        <taxon>Embryophyta</taxon>
        <taxon>Tracheophyta</taxon>
        <taxon>Spermatophyta</taxon>
        <taxon>Magnoliopsida</taxon>
        <taxon>eudicotyledons</taxon>
        <taxon>Gunneridae</taxon>
        <taxon>Pentapetalae</taxon>
        <taxon>asterids</taxon>
        <taxon>Ericales</taxon>
        <taxon>Ericaceae</taxon>
        <taxon>Ericoideae</taxon>
        <taxon>Rhodoreae</taxon>
        <taxon>Rhododendron</taxon>
    </lineage>
</organism>
<dbReference type="Proteomes" id="UP001062846">
    <property type="component" value="Chromosome 3"/>
</dbReference>
<gene>
    <name evidence="1" type="ORF">RHMOL_Rhmol03G0123400</name>
</gene>
<name>A0ACC0PD54_RHOML</name>
<comment type="caution">
    <text evidence="1">The sequence shown here is derived from an EMBL/GenBank/DDBJ whole genome shotgun (WGS) entry which is preliminary data.</text>
</comment>